<accession>A0A0D8XB40</accession>
<protein>
    <recommendedName>
        <fullName evidence="3">SCP domain-containing protein</fullName>
    </recommendedName>
</protein>
<evidence type="ECO:0000313" key="2">
    <source>
        <dbReference type="Proteomes" id="UP000053766"/>
    </source>
</evidence>
<reference evidence="2" key="2">
    <citation type="journal article" date="2016" name="Sci. Rep.">
        <title>Dictyocaulus viviparus genome, variome and transcriptome elucidate lungworm biology and support future intervention.</title>
        <authorList>
            <person name="McNulty S.N."/>
            <person name="Strube C."/>
            <person name="Rosa B.A."/>
            <person name="Martin J.C."/>
            <person name="Tyagi R."/>
            <person name="Choi Y.J."/>
            <person name="Wang Q."/>
            <person name="Hallsworth Pepin K."/>
            <person name="Zhang X."/>
            <person name="Ozersky P."/>
            <person name="Wilson R.K."/>
            <person name="Sternberg P.W."/>
            <person name="Gasser R.B."/>
            <person name="Mitreva M."/>
        </authorList>
    </citation>
    <scope>NUCLEOTIDE SEQUENCE [LARGE SCALE GENOMIC DNA]</scope>
    <source>
        <strain evidence="2">HannoverDv2000</strain>
    </source>
</reference>
<gene>
    <name evidence="1" type="ORF">DICVIV_14431</name>
</gene>
<organism evidence="1 2">
    <name type="scientific">Dictyocaulus viviparus</name>
    <name type="common">Bovine lungworm</name>
    <dbReference type="NCBI Taxonomy" id="29172"/>
    <lineage>
        <taxon>Eukaryota</taxon>
        <taxon>Metazoa</taxon>
        <taxon>Ecdysozoa</taxon>
        <taxon>Nematoda</taxon>
        <taxon>Chromadorea</taxon>
        <taxon>Rhabditida</taxon>
        <taxon>Rhabditina</taxon>
        <taxon>Rhabditomorpha</taxon>
        <taxon>Strongyloidea</taxon>
        <taxon>Metastrongylidae</taxon>
        <taxon>Dictyocaulus</taxon>
    </lineage>
</organism>
<keyword evidence="2" id="KW-1185">Reference proteome</keyword>
<dbReference type="SUPFAM" id="SSF55797">
    <property type="entry name" value="PR-1-like"/>
    <property type="match status" value="1"/>
</dbReference>
<evidence type="ECO:0000313" key="1">
    <source>
        <dbReference type="EMBL" id="KJH39686.1"/>
    </source>
</evidence>
<dbReference type="EMBL" id="KN721826">
    <property type="protein sequence ID" value="KJH39686.1"/>
    <property type="molecule type" value="Genomic_DNA"/>
</dbReference>
<sequence length="64" mass="7013">MANGGINKVGCAYHRCSDYYDGDAEPFLLFVCKYGDPPLYTEGPPCDSCKDRCILNALCDTKIA</sequence>
<proteinExistence type="predicted"/>
<dbReference type="AlphaFoldDB" id="A0A0D8XB40"/>
<evidence type="ECO:0008006" key="3">
    <source>
        <dbReference type="Google" id="ProtNLM"/>
    </source>
</evidence>
<dbReference type="Proteomes" id="UP000053766">
    <property type="component" value="Unassembled WGS sequence"/>
</dbReference>
<name>A0A0D8XB40_DICVI</name>
<dbReference type="Gene3D" id="3.40.33.10">
    <property type="entry name" value="CAP"/>
    <property type="match status" value="1"/>
</dbReference>
<dbReference type="InterPro" id="IPR035940">
    <property type="entry name" value="CAP_sf"/>
</dbReference>
<reference evidence="1 2" key="1">
    <citation type="submission" date="2013-11" db="EMBL/GenBank/DDBJ databases">
        <title>Draft genome of the bovine lungworm Dictyocaulus viviparus.</title>
        <authorList>
            <person name="Mitreva M."/>
        </authorList>
    </citation>
    <scope>NUCLEOTIDE SEQUENCE [LARGE SCALE GENOMIC DNA]</scope>
    <source>
        <strain evidence="1 2">HannoverDv2000</strain>
    </source>
</reference>